<evidence type="ECO:0008006" key="4">
    <source>
        <dbReference type="Google" id="ProtNLM"/>
    </source>
</evidence>
<comment type="caution">
    <text evidence="2">The sequence shown here is derived from an EMBL/GenBank/DDBJ whole genome shotgun (WGS) entry which is preliminary data.</text>
</comment>
<gene>
    <name evidence="2" type="ORF">GCM10023090_14090</name>
</gene>
<organism evidence="2 3">
    <name type="scientific">Acidovorax lacteus</name>
    <dbReference type="NCBI Taxonomy" id="1924988"/>
    <lineage>
        <taxon>Bacteria</taxon>
        <taxon>Pseudomonadati</taxon>
        <taxon>Pseudomonadota</taxon>
        <taxon>Betaproteobacteria</taxon>
        <taxon>Burkholderiales</taxon>
        <taxon>Comamonadaceae</taxon>
        <taxon>Acidovorax</taxon>
    </lineage>
</organism>
<evidence type="ECO:0000313" key="3">
    <source>
        <dbReference type="Proteomes" id="UP001501788"/>
    </source>
</evidence>
<dbReference type="RefSeq" id="WP_345062638.1">
    <property type="nucleotide sequence ID" value="NZ_BAABEX010000008.1"/>
</dbReference>
<protein>
    <recommendedName>
        <fullName evidence="4">FlgO domain-containing protein</fullName>
    </recommendedName>
</protein>
<accession>A0ABP8L5N1</accession>
<feature type="compositionally biased region" description="Pro residues" evidence="1">
    <location>
        <begin position="233"/>
        <end position="245"/>
    </location>
</feature>
<dbReference type="EMBL" id="BAABEX010000008">
    <property type="protein sequence ID" value="GAA4422698.1"/>
    <property type="molecule type" value="Genomic_DNA"/>
</dbReference>
<proteinExistence type="predicted"/>
<name>A0ABP8L5N1_9BURK</name>
<keyword evidence="3" id="KW-1185">Reference proteome</keyword>
<dbReference type="Proteomes" id="UP001501788">
    <property type="component" value="Unassembled WGS sequence"/>
</dbReference>
<sequence length="255" mass="27306">MLQPRCLFSVSPVTAPGRPLRPRLWAAALAALLLATGCSSLDVPRADNYPASDQKKARAVHHWNVLADDVATRIADKIRDWPAGEHPIHVSASGDSAFHTSLRRLLVARLLDRGVVLSNQPTNVSLVIETQVVEHVAPVSNRSPMPLTRLAAGVIVARDWHRYMQSNTSMGLGVAALGVLGDAALYATDGPAAGGPTRTEVLVTATLESGDRLLARTADIYYIEPEDATLYRPPAPPPPAPPPVPLKTWQVVNPS</sequence>
<reference evidence="3" key="1">
    <citation type="journal article" date="2019" name="Int. J. Syst. Evol. Microbiol.">
        <title>The Global Catalogue of Microorganisms (GCM) 10K type strain sequencing project: providing services to taxonomists for standard genome sequencing and annotation.</title>
        <authorList>
            <consortium name="The Broad Institute Genomics Platform"/>
            <consortium name="The Broad Institute Genome Sequencing Center for Infectious Disease"/>
            <person name="Wu L."/>
            <person name="Ma J."/>
        </authorList>
    </citation>
    <scope>NUCLEOTIDE SEQUENCE [LARGE SCALE GENOMIC DNA]</scope>
    <source>
        <strain evidence="3">JCM 31890</strain>
    </source>
</reference>
<feature type="region of interest" description="Disordered" evidence="1">
    <location>
        <begin position="230"/>
        <end position="255"/>
    </location>
</feature>
<evidence type="ECO:0000256" key="1">
    <source>
        <dbReference type="SAM" id="MobiDB-lite"/>
    </source>
</evidence>
<evidence type="ECO:0000313" key="2">
    <source>
        <dbReference type="EMBL" id="GAA4422698.1"/>
    </source>
</evidence>